<organism evidence="3 4">
    <name type="scientific">Dietzia psychralcaliphila</name>
    <dbReference type="NCBI Taxonomy" id="139021"/>
    <lineage>
        <taxon>Bacteria</taxon>
        <taxon>Bacillati</taxon>
        <taxon>Actinomycetota</taxon>
        <taxon>Actinomycetes</taxon>
        <taxon>Mycobacteriales</taxon>
        <taxon>Dietziaceae</taxon>
        <taxon>Dietzia</taxon>
    </lineage>
</organism>
<dbReference type="Gene3D" id="1.10.30.50">
    <property type="match status" value="1"/>
</dbReference>
<feature type="domain" description="HNH nuclease" evidence="2">
    <location>
        <begin position="407"/>
        <end position="464"/>
    </location>
</feature>
<feature type="region of interest" description="Disordered" evidence="1">
    <location>
        <begin position="522"/>
        <end position="550"/>
    </location>
</feature>
<dbReference type="SMART" id="SM00507">
    <property type="entry name" value="HNHc"/>
    <property type="match status" value="1"/>
</dbReference>
<keyword evidence="4" id="KW-1185">Reference proteome</keyword>
<reference evidence="3 4" key="1">
    <citation type="submission" date="2016-04" db="EMBL/GenBank/DDBJ databases">
        <title>Complete genome sequence of the haloalkaliphilic hydrocarbon-degrading bacterium Dietzia psychralcaliphila ILA-1T, isolated from a drain of a fish product-processing plant.</title>
        <authorList>
            <person name="Zhao J."/>
            <person name="Hu B."/>
            <person name="Geng S."/>
            <person name="Nie Y."/>
            <person name="Tang Y."/>
        </authorList>
    </citation>
    <scope>NUCLEOTIDE SEQUENCE [LARGE SCALE GENOMIC DNA]</scope>
    <source>
        <strain evidence="3 4">ILA-1</strain>
    </source>
</reference>
<gene>
    <name evidence="3" type="ORF">A6048_03090</name>
</gene>
<sequence length="550" mass="59379">MASWFEYGSLRVAPEPLDTLGAEALSEVARSATLAQNLAAATRLQAAHHIVDTMRRLDEAAHGDVVCPRPAFARLDPADRARDHLAAAMALTTWHAGRLVTAAVQIHTRLSRLRKAVERGQFPEQLAIDTACRLAEIPDETIGEVESEVVGALARALDGGHRPSRAALDTAVDAARERCDPTGAQDAVSDAAEQRTVRFRPGRSGMTSMWANLPCADAEKLRRRIDAAARNAHDAGHPRTRNQLRADALAALGDPNTDDIGAALHDPEGHDIHPADSRDPADTADSRDPADTAGSRDPADTAGSCDAAGTAEPADSTDSADGSRGDRPPLGASWGTDKPVRISIINSIAQGLPNRVQFVTGAYASFDWLCEELLTGGDAKVRFELIDPQPGVLDVPDAVLKYFITPALAERIRLRDGTCRHPGCTVDAKDCEIDHIIAFDHHSPEMGGPTAEWNLICLCRKHHREKTFGHCAYQPGPLGELTIFTETGHQHRTTPTGPLAQARNRILDHRWRTHLDRLISPDGYLANPPGVERPRPNSLHRAPGTETRPA</sequence>
<name>A0AAD0JSP2_9ACTN</name>
<protein>
    <recommendedName>
        <fullName evidence="2">HNH nuclease domain-containing protein</fullName>
    </recommendedName>
</protein>
<dbReference type="EMBL" id="CP015453">
    <property type="protein sequence ID" value="AWH97162.1"/>
    <property type="molecule type" value="Genomic_DNA"/>
</dbReference>
<evidence type="ECO:0000256" key="1">
    <source>
        <dbReference type="SAM" id="MobiDB-lite"/>
    </source>
</evidence>
<dbReference type="InterPro" id="IPR003615">
    <property type="entry name" value="HNH_nuc"/>
</dbReference>
<dbReference type="CDD" id="cd00085">
    <property type="entry name" value="HNHc"/>
    <property type="match status" value="1"/>
</dbReference>
<dbReference type="KEGG" id="dpc:A6048_03090"/>
<accession>A0AAD0JSP2</accession>
<evidence type="ECO:0000313" key="4">
    <source>
        <dbReference type="Proteomes" id="UP000244903"/>
    </source>
</evidence>
<dbReference type="AlphaFoldDB" id="A0AAD0JSP2"/>
<dbReference type="Pfam" id="PF02720">
    <property type="entry name" value="DUF222"/>
    <property type="match status" value="1"/>
</dbReference>
<evidence type="ECO:0000313" key="3">
    <source>
        <dbReference type="EMBL" id="AWH97162.1"/>
    </source>
</evidence>
<dbReference type="Proteomes" id="UP000244903">
    <property type="component" value="Chromosome"/>
</dbReference>
<feature type="region of interest" description="Disordered" evidence="1">
    <location>
        <begin position="252"/>
        <end position="336"/>
    </location>
</feature>
<feature type="compositionally biased region" description="Basic and acidic residues" evidence="1">
    <location>
        <begin position="265"/>
        <end position="290"/>
    </location>
</feature>
<evidence type="ECO:0000259" key="2">
    <source>
        <dbReference type="SMART" id="SM00507"/>
    </source>
</evidence>
<proteinExistence type="predicted"/>
<dbReference type="InterPro" id="IPR003870">
    <property type="entry name" value="DUF222"/>
</dbReference>